<dbReference type="EMBL" id="FUYC01000002">
    <property type="protein sequence ID" value="SKA73633.1"/>
    <property type="molecule type" value="Genomic_DNA"/>
</dbReference>
<dbReference type="Pfam" id="PF01545">
    <property type="entry name" value="Cation_efflux"/>
    <property type="match status" value="1"/>
</dbReference>
<dbReference type="RefSeq" id="WP_078716088.1">
    <property type="nucleotide sequence ID" value="NZ_FUYC01000002.1"/>
</dbReference>
<feature type="domain" description="Cation efflux protein transmembrane" evidence="8">
    <location>
        <begin position="9"/>
        <end position="216"/>
    </location>
</feature>
<dbReference type="Gene3D" id="3.30.70.1350">
    <property type="entry name" value="Cation efflux protein, cytoplasmic domain"/>
    <property type="match status" value="1"/>
</dbReference>
<feature type="signal peptide" evidence="7">
    <location>
        <begin position="1"/>
        <end position="20"/>
    </location>
</feature>
<dbReference type="AlphaFoldDB" id="A0A1T4W8P6"/>
<dbReference type="InterPro" id="IPR036837">
    <property type="entry name" value="Cation_efflux_CTD_sf"/>
</dbReference>
<dbReference type="SUPFAM" id="SSF161111">
    <property type="entry name" value="Cation efflux protein transmembrane domain-like"/>
    <property type="match status" value="1"/>
</dbReference>
<dbReference type="Gene3D" id="1.20.1510.10">
    <property type="entry name" value="Cation efflux protein transmembrane domain"/>
    <property type="match status" value="1"/>
</dbReference>
<dbReference type="InterPro" id="IPR002524">
    <property type="entry name" value="Cation_efflux"/>
</dbReference>
<dbReference type="NCBIfam" id="TIGR01297">
    <property type="entry name" value="CDF"/>
    <property type="match status" value="1"/>
</dbReference>
<keyword evidence="4 6" id="KW-1133">Transmembrane helix</keyword>
<evidence type="ECO:0000256" key="6">
    <source>
        <dbReference type="SAM" id="Phobius"/>
    </source>
</evidence>
<dbReference type="InterPro" id="IPR058533">
    <property type="entry name" value="Cation_efflux_TM"/>
</dbReference>
<evidence type="ECO:0000256" key="3">
    <source>
        <dbReference type="ARBA" id="ARBA00022692"/>
    </source>
</evidence>
<feature type="chain" id="PRO_5012752587" evidence="7">
    <location>
        <begin position="21"/>
        <end position="315"/>
    </location>
</feature>
<keyword evidence="5 6" id="KW-0472">Membrane</keyword>
<keyword evidence="2" id="KW-0813">Transport</keyword>
<feature type="transmembrane region" description="Helical" evidence="6">
    <location>
        <begin position="75"/>
        <end position="95"/>
    </location>
</feature>
<keyword evidence="3 6" id="KW-0812">Transmembrane</keyword>
<dbReference type="InterPro" id="IPR040177">
    <property type="entry name" value="SLC30A9"/>
</dbReference>
<evidence type="ECO:0000259" key="8">
    <source>
        <dbReference type="Pfam" id="PF01545"/>
    </source>
</evidence>
<dbReference type="PANTHER" id="PTHR13414:SF9">
    <property type="entry name" value="PROTON-COUPLED ZINC ANTIPORTER SLC30A9, MITOCHONDRIAL"/>
    <property type="match status" value="1"/>
</dbReference>
<proteinExistence type="predicted"/>
<dbReference type="OrthoDB" id="9806522at2"/>
<dbReference type="STRING" id="1121449.SAMN02745704_00503"/>
<name>A0A1T4W8P6_9BACT</name>
<gene>
    <name evidence="9" type="ORF">SAMN02745704_00503</name>
</gene>
<accession>A0A1T4W8P6</accession>
<comment type="subcellular location">
    <subcellularLocation>
        <location evidence="1">Membrane</location>
        <topology evidence="1">Multi-pass membrane protein</topology>
    </subcellularLocation>
</comment>
<dbReference type="GO" id="GO:0006829">
    <property type="term" value="P:zinc ion transport"/>
    <property type="evidence" value="ECO:0007669"/>
    <property type="project" value="InterPro"/>
</dbReference>
<dbReference type="GO" id="GO:0008324">
    <property type="term" value="F:monoatomic cation transmembrane transporter activity"/>
    <property type="evidence" value="ECO:0007669"/>
    <property type="project" value="InterPro"/>
</dbReference>
<dbReference type="InterPro" id="IPR027469">
    <property type="entry name" value="Cation_efflux_TMD_sf"/>
</dbReference>
<dbReference type="GO" id="GO:0016020">
    <property type="term" value="C:membrane"/>
    <property type="evidence" value="ECO:0007669"/>
    <property type="project" value="UniProtKB-SubCell"/>
</dbReference>
<feature type="transmembrane region" description="Helical" evidence="6">
    <location>
        <begin position="115"/>
        <end position="136"/>
    </location>
</feature>
<feature type="transmembrane region" description="Helical" evidence="6">
    <location>
        <begin position="192"/>
        <end position="210"/>
    </location>
</feature>
<feature type="transmembrane region" description="Helical" evidence="6">
    <location>
        <begin position="157"/>
        <end position="180"/>
    </location>
</feature>
<reference evidence="9 10" key="1">
    <citation type="submission" date="2017-02" db="EMBL/GenBank/DDBJ databases">
        <authorList>
            <person name="Peterson S.W."/>
        </authorList>
    </citation>
    <scope>NUCLEOTIDE SEQUENCE [LARGE SCALE GENOMIC DNA]</scope>
    <source>
        <strain evidence="9 10">DSM 16080</strain>
    </source>
</reference>
<dbReference type="Proteomes" id="UP000190027">
    <property type="component" value="Unassembled WGS sequence"/>
</dbReference>
<evidence type="ECO:0000256" key="2">
    <source>
        <dbReference type="ARBA" id="ARBA00022448"/>
    </source>
</evidence>
<keyword evidence="7" id="KW-0732">Signal</keyword>
<evidence type="ECO:0000256" key="5">
    <source>
        <dbReference type="ARBA" id="ARBA00023136"/>
    </source>
</evidence>
<sequence>MASGSKRVIIAAMLGNMAIAATKFTAAAFTGSSAMLSEGVHSTVDTGNQLLLLHGLRQAGRPACSRFPFGRGKEIYFYSFVVAILIFGLGAGISIYEGILHLRHPEPAHTPWLNYAVLAASLLFEGAAWSMALREFRRTKGERGWFRAVSRSKNPPLFVVLFEDTAAMLGLLAAFAGVLLSQVTGDPRYDGAASIVIGLVLAGTAAWLAWETHGLLLGESAHPEVEEAIRNMTLAKPGIEQINELATLHMGPDYILVTLSVDFADHVRSNGVEQVTSELDRDIKTAFPRVRRVFIEAQSPDAPVSSLAPSSTPDQ</sequence>
<dbReference type="PANTHER" id="PTHR13414">
    <property type="entry name" value="HUEL-CATION TRANSPORTER"/>
    <property type="match status" value="1"/>
</dbReference>
<evidence type="ECO:0000313" key="10">
    <source>
        <dbReference type="Proteomes" id="UP000190027"/>
    </source>
</evidence>
<dbReference type="SUPFAM" id="SSF160240">
    <property type="entry name" value="Cation efflux protein cytoplasmic domain-like"/>
    <property type="match status" value="1"/>
</dbReference>
<keyword evidence="10" id="KW-1185">Reference proteome</keyword>
<protein>
    <submittedName>
        <fullName evidence="9">Cation diffusion facilitator family transporter</fullName>
    </submittedName>
</protein>
<evidence type="ECO:0000256" key="1">
    <source>
        <dbReference type="ARBA" id="ARBA00004141"/>
    </source>
</evidence>
<evidence type="ECO:0000313" key="9">
    <source>
        <dbReference type="EMBL" id="SKA73633.1"/>
    </source>
</evidence>
<evidence type="ECO:0000256" key="4">
    <source>
        <dbReference type="ARBA" id="ARBA00022989"/>
    </source>
</evidence>
<organism evidence="9 10">
    <name type="scientific">Paucidesulfovibrio gracilis DSM 16080</name>
    <dbReference type="NCBI Taxonomy" id="1121449"/>
    <lineage>
        <taxon>Bacteria</taxon>
        <taxon>Pseudomonadati</taxon>
        <taxon>Thermodesulfobacteriota</taxon>
        <taxon>Desulfovibrionia</taxon>
        <taxon>Desulfovibrionales</taxon>
        <taxon>Desulfovibrionaceae</taxon>
        <taxon>Paucidesulfovibrio</taxon>
    </lineage>
</organism>
<evidence type="ECO:0000256" key="7">
    <source>
        <dbReference type="SAM" id="SignalP"/>
    </source>
</evidence>